<dbReference type="EMBL" id="CP133164">
    <property type="protein sequence ID" value="WMN16964.1"/>
    <property type="molecule type" value="Genomic_DNA"/>
</dbReference>
<keyword evidence="2" id="KW-1185">Reference proteome</keyword>
<dbReference type="PROSITE" id="PS00409">
    <property type="entry name" value="PROKAR_NTER_METHYL"/>
    <property type="match status" value="1"/>
</dbReference>
<name>A0ABY9NER3_9PSED</name>
<organism evidence="1 2">
    <name type="scientific">Pseudomonas piscis</name>
    <dbReference type="NCBI Taxonomy" id="2614538"/>
    <lineage>
        <taxon>Bacteria</taxon>
        <taxon>Pseudomonadati</taxon>
        <taxon>Pseudomonadota</taxon>
        <taxon>Gammaproteobacteria</taxon>
        <taxon>Pseudomonadales</taxon>
        <taxon>Pseudomonadaceae</taxon>
        <taxon>Pseudomonas</taxon>
    </lineage>
</organism>
<dbReference type="NCBIfam" id="TIGR02523">
    <property type="entry name" value="type_IV_pilV"/>
    <property type="match status" value="1"/>
</dbReference>
<gene>
    <name evidence="1" type="primary">pilV</name>
    <name evidence="1" type="ORF">QL104_27055</name>
</gene>
<dbReference type="RefSeq" id="WP_282877135.1">
    <property type="nucleotide sequence ID" value="NZ_CP133164.1"/>
</dbReference>
<dbReference type="InterPro" id="IPR012902">
    <property type="entry name" value="N_methyl_site"/>
</dbReference>
<proteinExistence type="predicted"/>
<dbReference type="NCBIfam" id="TIGR02532">
    <property type="entry name" value="IV_pilin_GFxxxE"/>
    <property type="match status" value="1"/>
</dbReference>
<sequence>MKGAGSESGMTLIEVLVALLVLALGLLGAAAVQLKALQYTESARMSTQASFIAHGMLERIRTSTSSDVLQAKSGEAASGGLRAQDLADFASDVADFAGVDARGRVDVGQGLYIVHITWDDSRASGSGGQPRELMLGSRVAIASDGTP</sequence>
<accession>A0ABY9NER3</accession>
<evidence type="ECO:0000313" key="1">
    <source>
        <dbReference type="EMBL" id="WMN16964.1"/>
    </source>
</evidence>
<dbReference type="InterPro" id="IPR013362">
    <property type="entry name" value="Pilus_4_PilV"/>
</dbReference>
<dbReference type="Pfam" id="PF07963">
    <property type="entry name" value="N_methyl"/>
    <property type="match status" value="1"/>
</dbReference>
<dbReference type="Proteomes" id="UP001237292">
    <property type="component" value="Chromosome"/>
</dbReference>
<reference evidence="1 2" key="1">
    <citation type="journal article" date="2023" name="Access Microbiol">
        <title>The genome of a steinernematid-associated Pseudomonas piscis bacterium encodes the biosynthesis of insect toxins.</title>
        <authorList>
            <person name="Awori R.M."/>
            <person name="Hendre P."/>
            <person name="Amugune N.O."/>
        </authorList>
    </citation>
    <scope>NUCLEOTIDE SEQUENCE [LARGE SCALE GENOMIC DNA]</scope>
    <source>
        <strain evidence="1 2">75</strain>
    </source>
</reference>
<evidence type="ECO:0000313" key="2">
    <source>
        <dbReference type="Proteomes" id="UP001237292"/>
    </source>
</evidence>
<protein>
    <submittedName>
        <fullName evidence="1">Type IV pilus modification protein PilV</fullName>
    </submittedName>
</protein>